<keyword evidence="4" id="KW-1185">Reference proteome</keyword>
<evidence type="ECO:0000256" key="2">
    <source>
        <dbReference type="SAM" id="Phobius"/>
    </source>
</evidence>
<feature type="transmembrane region" description="Helical" evidence="2">
    <location>
        <begin position="72"/>
        <end position="90"/>
    </location>
</feature>
<reference evidence="3" key="1">
    <citation type="submission" date="2012-02" db="EMBL/GenBank/DDBJ databases">
        <title>Whole genome shotgun sequence of Gordonia otitidis NBRC 100426.</title>
        <authorList>
            <person name="Yoshida I."/>
            <person name="Hosoyama A."/>
            <person name="Tsuchikane K."/>
            <person name="Katsumata H."/>
            <person name="Yamazaki S."/>
            <person name="Fujita N."/>
        </authorList>
    </citation>
    <scope>NUCLEOTIDE SEQUENCE [LARGE SCALE GENOMIC DNA]</scope>
    <source>
        <strain evidence="3">NBRC 100426</strain>
    </source>
</reference>
<keyword evidence="2" id="KW-1133">Transmembrane helix</keyword>
<evidence type="ECO:0000313" key="4">
    <source>
        <dbReference type="Proteomes" id="UP000005038"/>
    </source>
</evidence>
<evidence type="ECO:0000256" key="1">
    <source>
        <dbReference type="SAM" id="MobiDB-lite"/>
    </source>
</evidence>
<feature type="region of interest" description="Disordered" evidence="1">
    <location>
        <begin position="1"/>
        <end position="28"/>
    </location>
</feature>
<gene>
    <name evidence="3" type="ORF">GOOTI_024_00220</name>
</gene>
<evidence type="ECO:0008006" key="5">
    <source>
        <dbReference type="Google" id="ProtNLM"/>
    </source>
</evidence>
<sequence>MSTPPEEPWDADAADTSGPNANEPLPVEEQRAELARTVDALTDKLDVPARLSAAASQKAHDAATTANDNKQALIGGAVVAAVAVGVVLAVRRRRR</sequence>
<dbReference type="AlphaFoldDB" id="H5TGW0"/>
<keyword evidence="2" id="KW-0812">Transmembrane</keyword>
<dbReference type="Proteomes" id="UP000005038">
    <property type="component" value="Unassembled WGS sequence"/>
</dbReference>
<keyword evidence="2" id="KW-0472">Membrane</keyword>
<evidence type="ECO:0000313" key="3">
    <source>
        <dbReference type="EMBL" id="GAB32718.1"/>
    </source>
</evidence>
<comment type="caution">
    <text evidence="3">The sequence shown here is derived from an EMBL/GenBank/DDBJ whole genome shotgun (WGS) entry which is preliminary data.</text>
</comment>
<dbReference type="STRING" id="1108044.GOOTI_024_00220"/>
<proteinExistence type="predicted"/>
<dbReference type="InterPro" id="IPR022062">
    <property type="entry name" value="DUF3618"/>
</dbReference>
<dbReference type="OrthoDB" id="4578840at2"/>
<organism evidence="3 4">
    <name type="scientific">Gordonia otitidis (strain DSM 44809 / CCUG 52243 / JCM 12355 / NBRC 100426 / IFM 10032)</name>
    <dbReference type="NCBI Taxonomy" id="1108044"/>
    <lineage>
        <taxon>Bacteria</taxon>
        <taxon>Bacillati</taxon>
        <taxon>Actinomycetota</taxon>
        <taxon>Actinomycetes</taxon>
        <taxon>Mycobacteriales</taxon>
        <taxon>Gordoniaceae</taxon>
        <taxon>Gordonia</taxon>
    </lineage>
</organism>
<protein>
    <recommendedName>
        <fullName evidence="5">DUF3618 domain-containing protein</fullName>
    </recommendedName>
</protein>
<dbReference type="EMBL" id="BAFB01000024">
    <property type="protein sequence ID" value="GAB32718.1"/>
    <property type="molecule type" value="Genomic_DNA"/>
</dbReference>
<name>H5TGW0_GORO1</name>
<dbReference type="Pfam" id="PF12277">
    <property type="entry name" value="DUF3618"/>
    <property type="match status" value="1"/>
</dbReference>
<accession>H5TGW0</accession>
<dbReference type="RefSeq" id="WP_007236982.1">
    <property type="nucleotide sequence ID" value="NZ_BAFB01000024.1"/>
</dbReference>